<dbReference type="Proteomes" id="UP000006054">
    <property type="component" value="Chromosome"/>
</dbReference>
<dbReference type="AlphaFoldDB" id="I4AQK0"/>
<sequence>MDNKKEKQQKEDRIILEELQHTNTNSDPNSPLHTMDTLSETMNALKNKGYTTDFNLKKDHLICEKCDKEIQVYPNDFEIEDIFRFEGESNPDDSSILYAIKSDKYDLKGVLVNAYGIYADEMVSEMANKFK</sequence>
<evidence type="ECO:0000313" key="1">
    <source>
        <dbReference type="EMBL" id="AFM06235.1"/>
    </source>
</evidence>
<reference evidence="2" key="1">
    <citation type="submission" date="2012-06" db="EMBL/GenBank/DDBJ databases">
        <title>The complete genome of Flexibacter litoralis DSM 6794.</title>
        <authorList>
            <person name="Lucas S."/>
            <person name="Copeland A."/>
            <person name="Lapidus A."/>
            <person name="Glavina del Rio T."/>
            <person name="Dalin E."/>
            <person name="Tice H."/>
            <person name="Bruce D."/>
            <person name="Goodwin L."/>
            <person name="Pitluck S."/>
            <person name="Peters L."/>
            <person name="Ovchinnikova G."/>
            <person name="Lu M."/>
            <person name="Kyrpides N."/>
            <person name="Mavromatis K."/>
            <person name="Ivanova N."/>
            <person name="Brettin T."/>
            <person name="Detter J.C."/>
            <person name="Han C."/>
            <person name="Larimer F."/>
            <person name="Land M."/>
            <person name="Hauser L."/>
            <person name="Markowitz V."/>
            <person name="Cheng J.-F."/>
            <person name="Hugenholtz P."/>
            <person name="Woyke T."/>
            <person name="Wu D."/>
            <person name="Spring S."/>
            <person name="Lang E."/>
            <person name="Kopitz M."/>
            <person name="Brambilla E."/>
            <person name="Klenk H.-P."/>
            <person name="Eisen J.A."/>
        </authorList>
    </citation>
    <scope>NUCLEOTIDE SEQUENCE [LARGE SCALE GENOMIC DNA]</scope>
    <source>
        <strain evidence="2">ATCC 23117 / DSM 6794 / NBRC 15988 / NCIMB 1366 / Sio-4</strain>
    </source>
</reference>
<dbReference type="eggNOG" id="ENOG5032Y92">
    <property type="taxonomic scope" value="Bacteria"/>
</dbReference>
<dbReference type="EMBL" id="CP003345">
    <property type="protein sequence ID" value="AFM06235.1"/>
    <property type="molecule type" value="Genomic_DNA"/>
</dbReference>
<name>I4AQK0_BERLS</name>
<dbReference type="STRING" id="880071.Fleli_3932"/>
<proteinExistence type="predicted"/>
<keyword evidence="2" id="KW-1185">Reference proteome</keyword>
<accession>I4AQK0</accession>
<dbReference type="PATRIC" id="fig|880071.3.peg.3933"/>
<organism evidence="1 2">
    <name type="scientific">Bernardetia litoralis (strain ATCC 23117 / DSM 6794 / NBRC 15988 / NCIMB 1366 / Fx l1 / Sio-4)</name>
    <name type="common">Flexibacter litoralis</name>
    <dbReference type="NCBI Taxonomy" id="880071"/>
    <lineage>
        <taxon>Bacteria</taxon>
        <taxon>Pseudomonadati</taxon>
        <taxon>Bacteroidota</taxon>
        <taxon>Cytophagia</taxon>
        <taxon>Cytophagales</taxon>
        <taxon>Bernardetiaceae</taxon>
        <taxon>Bernardetia</taxon>
    </lineage>
</organism>
<protein>
    <recommendedName>
        <fullName evidence="3">Phosphoribosylpyrophosphate synthetase</fullName>
    </recommendedName>
</protein>
<evidence type="ECO:0000313" key="2">
    <source>
        <dbReference type="Proteomes" id="UP000006054"/>
    </source>
</evidence>
<dbReference type="HOGENOM" id="CLU_152583_0_0_10"/>
<dbReference type="RefSeq" id="WP_014799658.1">
    <property type="nucleotide sequence ID" value="NC_018018.1"/>
</dbReference>
<evidence type="ECO:0008006" key="3">
    <source>
        <dbReference type="Google" id="ProtNLM"/>
    </source>
</evidence>
<gene>
    <name evidence="1" type="ordered locus">Fleli_3932</name>
</gene>
<dbReference type="KEGG" id="fli:Fleli_3932"/>